<gene>
    <name evidence="1" type="ORF">JDW22_03165</name>
</gene>
<proteinExistence type="predicted"/>
<dbReference type="RefSeq" id="WP_200521673.1">
    <property type="nucleotide sequence ID" value="NZ_JAEHNZ010000001.1"/>
</dbReference>
<name>A0ABS1BQR7_9NEIS</name>
<evidence type="ECO:0000313" key="2">
    <source>
        <dbReference type="Proteomes" id="UP000614058"/>
    </source>
</evidence>
<organism evidence="1 2">
    <name type="scientific">Kingella bonacorsii</name>
    <dbReference type="NCBI Taxonomy" id="2796361"/>
    <lineage>
        <taxon>Bacteria</taxon>
        <taxon>Pseudomonadati</taxon>
        <taxon>Pseudomonadota</taxon>
        <taxon>Betaproteobacteria</taxon>
        <taxon>Neisseriales</taxon>
        <taxon>Neisseriaceae</taxon>
        <taxon>Kingella</taxon>
    </lineage>
</organism>
<comment type="caution">
    <text evidence="1">The sequence shown here is derived from an EMBL/GenBank/DDBJ whole genome shotgun (WGS) entry which is preliminary data.</text>
</comment>
<keyword evidence="2" id="KW-1185">Reference proteome</keyword>
<dbReference type="Proteomes" id="UP000614058">
    <property type="component" value="Unassembled WGS sequence"/>
</dbReference>
<accession>A0ABS1BQR7</accession>
<evidence type="ECO:0000313" key="1">
    <source>
        <dbReference type="EMBL" id="MBK0395616.1"/>
    </source>
</evidence>
<protein>
    <submittedName>
        <fullName evidence="1">Uncharacterized protein</fullName>
    </submittedName>
</protein>
<sequence length="433" mass="50138">MKSAANKELILPENARKLHTNAVKVFINEIYLKQQLLGFWFKTMRNRQLAESPSPLINDFLRQEQRTRQLEIVRASSYWFVVAPMVAYGANPFTIRRFLQEDKLYGGTLLLNGTAVNSALLQNNNPQVDAAFRKQINFIITISGNVRQVIIDFMDELDGFHENTLIPLLFAPFDASSGSINKEVAQRLSQYAIELKAGILQRFSDMIRRLPNCEEEFDYLYVSMRQLFASIIGAFQDFQTQPALLMNAQAEELFGQLVAYATFLEKRRADVFTQLEWNDVQQNNAKIRAFPQYACDVTQTHIKEYRKRQAAIEAQQRLVDKPEGLMDKLFKRKAKQMEQLDELKLERNRLLFAAYDKLIKLPDEVKTQVVHMEFDTQIIHRSNSRSYAYPNGENGISELPIIFRLPENRAELDLNHIAEQMEVNEIADADDEE</sequence>
<reference evidence="1 2" key="1">
    <citation type="journal article" date="2021" name="Pathogens">
        <title>Isolation and Characterization of Kingella bonacorsii sp. nov., A Novel Kingella Species Detected in a Stable Periodontitis Subject.</title>
        <authorList>
            <person name="Antezack A."/>
            <person name="Boxberger M."/>
            <person name="Rolland C."/>
            <person name="Monnet-Corti V."/>
            <person name="La Scola B."/>
        </authorList>
    </citation>
    <scope>NUCLEOTIDE SEQUENCE [LARGE SCALE GENOMIC DNA]</scope>
    <source>
        <strain evidence="1 2">Marseille-Q4569</strain>
    </source>
</reference>
<dbReference type="EMBL" id="JAEHNZ010000001">
    <property type="protein sequence ID" value="MBK0395616.1"/>
    <property type="molecule type" value="Genomic_DNA"/>
</dbReference>